<feature type="non-terminal residue" evidence="3">
    <location>
        <position position="1"/>
    </location>
</feature>
<evidence type="ECO:0000313" key="3">
    <source>
        <dbReference type="EMBL" id="PNX81170.1"/>
    </source>
</evidence>
<evidence type="ECO:0000259" key="1">
    <source>
        <dbReference type="Pfam" id="PF22650"/>
    </source>
</evidence>
<dbReference type="Pfam" id="PF22656">
    <property type="entry name" value="At5g48480-like_N"/>
    <property type="match status" value="1"/>
</dbReference>
<dbReference type="EMBL" id="ASHM01039374">
    <property type="protein sequence ID" value="PNX81170.1"/>
    <property type="molecule type" value="Genomic_DNA"/>
</dbReference>
<feature type="domain" description="Glyoxalase At5g48480-like C-terminal" evidence="1">
    <location>
        <begin position="104"/>
        <end position="151"/>
    </location>
</feature>
<dbReference type="Pfam" id="PF22650">
    <property type="entry name" value="At5g48480-like_C"/>
    <property type="match status" value="1"/>
</dbReference>
<name>A0A2K3LRJ8_TRIPR</name>
<sequence length="165" mass="17048">SFSSSMAQQDAQNGAASETTLSFLAFKPQLFVEALKANDAVLFYKNAFAAEEVSRTLNPKRKADQETPLVLSADLKIAGSSFAVATVDDPASLVKSGGNGVVFSLEAEDIEGAIAKAVSAGAVAEGEVVEFEGASGGGRVGKVTDPFGYVWQISTPVKKVADVEA</sequence>
<proteinExistence type="predicted"/>
<dbReference type="InterPro" id="IPR054576">
    <property type="entry name" value="At5g48480-like_N"/>
</dbReference>
<organism evidence="3 4">
    <name type="scientific">Trifolium pratense</name>
    <name type="common">Red clover</name>
    <dbReference type="NCBI Taxonomy" id="57577"/>
    <lineage>
        <taxon>Eukaryota</taxon>
        <taxon>Viridiplantae</taxon>
        <taxon>Streptophyta</taxon>
        <taxon>Embryophyta</taxon>
        <taxon>Tracheophyta</taxon>
        <taxon>Spermatophyta</taxon>
        <taxon>Magnoliopsida</taxon>
        <taxon>eudicotyledons</taxon>
        <taxon>Gunneridae</taxon>
        <taxon>Pentapetalae</taxon>
        <taxon>rosids</taxon>
        <taxon>fabids</taxon>
        <taxon>Fabales</taxon>
        <taxon>Fabaceae</taxon>
        <taxon>Papilionoideae</taxon>
        <taxon>50 kb inversion clade</taxon>
        <taxon>NPAAA clade</taxon>
        <taxon>Hologalegina</taxon>
        <taxon>IRL clade</taxon>
        <taxon>Trifolieae</taxon>
        <taxon>Trifolium</taxon>
    </lineage>
</organism>
<comment type="caution">
    <text evidence="3">The sequence shown here is derived from an EMBL/GenBank/DDBJ whole genome shotgun (WGS) entry which is preliminary data.</text>
</comment>
<dbReference type="InterPro" id="IPR054575">
    <property type="entry name" value="At5g48480-like_C"/>
</dbReference>
<dbReference type="STRING" id="57577.A0A2K3LRJ8"/>
<dbReference type="CDD" id="cd07246">
    <property type="entry name" value="VOC_like"/>
    <property type="match status" value="1"/>
</dbReference>
<reference evidence="3 4" key="1">
    <citation type="journal article" date="2014" name="Am. J. Bot.">
        <title>Genome assembly and annotation for red clover (Trifolium pratense; Fabaceae).</title>
        <authorList>
            <person name="Istvanek J."/>
            <person name="Jaros M."/>
            <person name="Krenek A."/>
            <person name="Repkova J."/>
        </authorList>
    </citation>
    <scope>NUCLEOTIDE SEQUENCE [LARGE SCALE GENOMIC DNA]</scope>
    <source>
        <strain evidence="4">cv. Tatra</strain>
        <tissue evidence="3">Young leaves</tissue>
    </source>
</reference>
<dbReference type="InterPro" id="IPR029068">
    <property type="entry name" value="Glyas_Bleomycin-R_OHBP_Dase"/>
</dbReference>
<feature type="domain" description="Glyoxalase At5g48480-like N-terminal" evidence="2">
    <location>
        <begin position="29"/>
        <end position="85"/>
    </location>
</feature>
<dbReference type="PANTHER" id="PTHR34109:SF1">
    <property type="entry name" value="VOC DOMAIN-CONTAINING PROTEIN"/>
    <property type="match status" value="1"/>
</dbReference>
<gene>
    <name evidence="3" type="ORF">L195_g037186</name>
</gene>
<dbReference type="AlphaFoldDB" id="A0A2K3LRJ8"/>
<dbReference type="Proteomes" id="UP000236291">
    <property type="component" value="Unassembled WGS sequence"/>
</dbReference>
<reference evidence="3 4" key="2">
    <citation type="journal article" date="2017" name="Front. Plant Sci.">
        <title>Gene Classification and Mining of Molecular Markers Useful in Red Clover (Trifolium pratense) Breeding.</title>
        <authorList>
            <person name="Istvanek J."/>
            <person name="Dluhosova J."/>
            <person name="Dluhos P."/>
            <person name="Patkova L."/>
            <person name="Nedelnik J."/>
            <person name="Repkova J."/>
        </authorList>
    </citation>
    <scope>NUCLEOTIDE SEQUENCE [LARGE SCALE GENOMIC DNA]</scope>
    <source>
        <strain evidence="4">cv. Tatra</strain>
        <tissue evidence="3">Young leaves</tissue>
    </source>
</reference>
<evidence type="ECO:0000259" key="2">
    <source>
        <dbReference type="Pfam" id="PF22656"/>
    </source>
</evidence>
<evidence type="ECO:0000313" key="4">
    <source>
        <dbReference type="Proteomes" id="UP000236291"/>
    </source>
</evidence>
<dbReference type="PANTHER" id="PTHR34109">
    <property type="entry name" value="BNAUNNG04460D PROTEIN-RELATED"/>
    <property type="match status" value="1"/>
</dbReference>
<dbReference type="Gene3D" id="3.10.180.10">
    <property type="entry name" value="2,3-Dihydroxybiphenyl 1,2-Dioxygenase, domain 1"/>
    <property type="match status" value="1"/>
</dbReference>
<dbReference type="SUPFAM" id="SSF54593">
    <property type="entry name" value="Glyoxalase/Bleomycin resistance protein/Dihydroxybiphenyl dioxygenase"/>
    <property type="match status" value="1"/>
</dbReference>
<protein>
    <submittedName>
        <fullName evidence="3">Early tobacco anther</fullName>
    </submittedName>
</protein>
<accession>A0A2K3LRJ8</accession>